<organism evidence="1 2">
    <name type="scientific">Leucobacter albus</name>
    <dbReference type="NCBI Taxonomy" id="272210"/>
    <lineage>
        <taxon>Bacteria</taxon>
        <taxon>Bacillati</taxon>
        <taxon>Actinomycetota</taxon>
        <taxon>Actinomycetes</taxon>
        <taxon>Micrococcales</taxon>
        <taxon>Microbacteriaceae</taxon>
        <taxon>Leucobacter</taxon>
    </lineage>
</organism>
<dbReference type="RefSeq" id="WP_343961814.1">
    <property type="nucleotide sequence ID" value="NZ_BAAAKZ010000013.1"/>
</dbReference>
<sequence>MSAPVTAAVAACAVLIGIPVLVASGGVVAGARAAVAADAAALAAADALQGLLPDDPDPCAAATRVAEANAAELDSCELNEGAAEARVGVTVRSGLVQATRQARAGPAAQGWGSR</sequence>
<protein>
    <submittedName>
        <fullName evidence="1">Rv3654c family TadE-like protein</fullName>
    </submittedName>
</protein>
<evidence type="ECO:0000313" key="1">
    <source>
        <dbReference type="EMBL" id="MFD1202005.1"/>
    </source>
</evidence>
<comment type="caution">
    <text evidence="1">The sequence shown here is derived from an EMBL/GenBank/DDBJ whole genome shotgun (WGS) entry which is preliminary data.</text>
</comment>
<accession>A0ABW3TN71</accession>
<proteinExistence type="predicted"/>
<reference evidence="2" key="1">
    <citation type="journal article" date="2019" name="Int. J. Syst. Evol. Microbiol.">
        <title>The Global Catalogue of Microorganisms (GCM) 10K type strain sequencing project: providing services to taxonomists for standard genome sequencing and annotation.</title>
        <authorList>
            <consortium name="The Broad Institute Genomics Platform"/>
            <consortium name="The Broad Institute Genome Sequencing Center for Infectious Disease"/>
            <person name="Wu L."/>
            <person name="Ma J."/>
        </authorList>
    </citation>
    <scope>NUCLEOTIDE SEQUENCE [LARGE SCALE GENOMIC DNA]</scope>
    <source>
        <strain evidence="2">CCUG 50213</strain>
    </source>
</reference>
<dbReference type="Proteomes" id="UP001597181">
    <property type="component" value="Unassembled WGS sequence"/>
</dbReference>
<dbReference type="NCBIfam" id="TIGR03816">
    <property type="entry name" value="tadE_like_DECH"/>
    <property type="match status" value="1"/>
</dbReference>
<dbReference type="InterPro" id="IPR021202">
    <property type="entry name" value="Rv3654c-like"/>
</dbReference>
<dbReference type="EMBL" id="JBHTLY010000003">
    <property type="protein sequence ID" value="MFD1202005.1"/>
    <property type="molecule type" value="Genomic_DNA"/>
</dbReference>
<keyword evidence="2" id="KW-1185">Reference proteome</keyword>
<evidence type="ECO:0000313" key="2">
    <source>
        <dbReference type="Proteomes" id="UP001597181"/>
    </source>
</evidence>
<gene>
    <name evidence="1" type="ORF">ACFQ3U_08880</name>
</gene>
<name>A0ABW3TN71_9MICO</name>